<keyword evidence="2" id="KW-1185">Reference proteome</keyword>
<accession>A0AAD5N359</accession>
<dbReference type="AlphaFoldDB" id="A0AAD5N359"/>
<dbReference type="EMBL" id="JAHQIW010004129">
    <property type="protein sequence ID" value="KAJ1361191.1"/>
    <property type="molecule type" value="Genomic_DNA"/>
</dbReference>
<proteinExistence type="predicted"/>
<sequence length="68" mass="7161">MGCGVMPAGKRVLEASLLAASVVPVNMVYVGSSTISARVPGIAASRRTLLRDSYHSLVMHTVSFNSQI</sequence>
<organism evidence="1 2">
    <name type="scientific">Parelaphostrongylus tenuis</name>
    <name type="common">Meningeal worm</name>
    <dbReference type="NCBI Taxonomy" id="148309"/>
    <lineage>
        <taxon>Eukaryota</taxon>
        <taxon>Metazoa</taxon>
        <taxon>Ecdysozoa</taxon>
        <taxon>Nematoda</taxon>
        <taxon>Chromadorea</taxon>
        <taxon>Rhabditida</taxon>
        <taxon>Rhabditina</taxon>
        <taxon>Rhabditomorpha</taxon>
        <taxon>Strongyloidea</taxon>
        <taxon>Metastrongylidae</taxon>
        <taxon>Parelaphostrongylus</taxon>
    </lineage>
</organism>
<dbReference type="Proteomes" id="UP001196413">
    <property type="component" value="Unassembled WGS sequence"/>
</dbReference>
<protein>
    <submittedName>
        <fullName evidence="1">Uncharacterized protein</fullName>
    </submittedName>
</protein>
<evidence type="ECO:0000313" key="1">
    <source>
        <dbReference type="EMBL" id="KAJ1361191.1"/>
    </source>
</evidence>
<name>A0AAD5N359_PARTN</name>
<comment type="caution">
    <text evidence="1">The sequence shown here is derived from an EMBL/GenBank/DDBJ whole genome shotgun (WGS) entry which is preliminary data.</text>
</comment>
<gene>
    <name evidence="1" type="ORF">KIN20_020387</name>
</gene>
<reference evidence="1" key="1">
    <citation type="submission" date="2021-06" db="EMBL/GenBank/DDBJ databases">
        <title>Parelaphostrongylus tenuis whole genome reference sequence.</title>
        <authorList>
            <person name="Garwood T.J."/>
            <person name="Larsen P.A."/>
            <person name="Fountain-Jones N.M."/>
            <person name="Garbe J.R."/>
            <person name="Macchietto M.G."/>
            <person name="Kania S.A."/>
            <person name="Gerhold R.W."/>
            <person name="Richards J.E."/>
            <person name="Wolf T.M."/>
        </authorList>
    </citation>
    <scope>NUCLEOTIDE SEQUENCE</scope>
    <source>
        <strain evidence="1">MNPRO001-30</strain>
        <tissue evidence="1">Meninges</tissue>
    </source>
</reference>
<evidence type="ECO:0000313" key="2">
    <source>
        <dbReference type="Proteomes" id="UP001196413"/>
    </source>
</evidence>